<gene>
    <name evidence="1" type="ORF">IW261DRAFT_1550181</name>
</gene>
<comment type="caution">
    <text evidence="1">The sequence shown here is derived from an EMBL/GenBank/DDBJ whole genome shotgun (WGS) entry which is preliminary data.</text>
</comment>
<organism evidence="1 2">
    <name type="scientific">Armillaria novae-zelandiae</name>
    <dbReference type="NCBI Taxonomy" id="153914"/>
    <lineage>
        <taxon>Eukaryota</taxon>
        <taxon>Fungi</taxon>
        <taxon>Dikarya</taxon>
        <taxon>Basidiomycota</taxon>
        <taxon>Agaricomycotina</taxon>
        <taxon>Agaricomycetes</taxon>
        <taxon>Agaricomycetidae</taxon>
        <taxon>Agaricales</taxon>
        <taxon>Marasmiineae</taxon>
        <taxon>Physalacriaceae</taxon>
        <taxon>Armillaria</taxon>
    </lineage>
</organism>
<accession>A0AA39UID4</accession>
<dbReference type="Proteomes" id="UP001175227">
    <property type="component" value="Unassembled WGS sequence"/>
</dbReference>
<dbReference type="PANTHER" id="PTHR35871">
    <property type="entry name" value="EXPRESSED PROTEIN"/>
    <property type="match status" value="1"/>
</dbReference>
<dbReference type="Gene3D" id="3.30.420.10">
    <property type="entry name" value="Ribonuclease H-like superfamily/Ribonuclease H"/>
    <property type="match status" value="1"/>
</dbReference>
<reference evidence="1" key="1">
    <citation type="submission" date="2023-06" db="EMBL/GenBank/DDBJ databases">
        <authorList>
            <consortium name="Lawrence Berkeley National Laboratory"/>
            <person name="Ahrendt S."/>
            <person name="Sahu N."/>
            <person name="Indic B."/>
            <person name="Wong-Bajracharya J."/>
            <person name="Merenyi Z."/>
            <person name="Ke H.-M."/>
            <person name="Monk M."/>
            <person name="Kocsube S."/>
            <person name="Drula E."/>
            <person name="Lipzen A."/>
            <person name="Balint B."/>
            <person name="Henrissat B."/>
            <person name="Andreopoulos B."/>
            <person name="Martin F.M."/>
            <person name="Harder C.B."/>
            <person name="Rigling D."/>
            <person name="Ford K.L."/>
            <person name="Foster G.D."/>
            <person name="Pangilinan J."/>
            <person name="Papanicolaou A."/>
            <person name="Barry K."/>
            <person name="LaButti K."/>
            <person name="Viragh M."/>
            <person name="Koriabine M."/>
            <person name="Yan M."/>
            <person name="Riley R."/>
            <person name="Champramary S."/>
            <person name="Plett K.L."/>
            <person name="Tsai I.J."/>
            <person name="Slot J."/>
            <person name="Sipos G."/>
            <person name="Plett J."/>
            <person name="Nagy L.G."/>
            <person name="Grigoriev I.V."/>
        </authorList>
    </citation>
    <scope>NUCLEOTIDE SEQUENCE</scope>
    <source>
        <strain evidence="1">ICMP 16352</strain>
    </source>
</reference>
<dbReference type="AlphaFoldDB" id="A0AA39UID4"/>
<evidence type="ECO:0000313" key="2">
    <source>
        <dbReference type="Proteomes" id="UP001175227"/>
    </source>
</evidence>
<proteinExistence type="predicted"/>
<evidence type="ECO:0000313" key="1">
    <source>
        <dbReference type="EMBL" id="KAK0483944.1"/>
    </source>
</evidence>
<dbReference type="PANTHER" id="PTHR35871:SF1">
    <property type="entry name" value="CXC1-LIKE CYSTEINE CLUSTER ASSOCIATED WITH KDZ TRANSPOSASES DOMAIN-CONTAINING PROTEIN"/>
    <property type="match status" value="1"/>
</dbReference>
<keyword evidence="2" id="KW-1185">Reference proteome</keyword>
<protein>
    <submittedName>
        <fullName evidence="1">Uncharacterized protein</fullName>
    </submittedName>
</protein>
<dbReference type="InterPro" id="IPR036397">
    <property type="entry name" value="RNaseH_sf"/>
</dbReference>
<name>A0AA39UID4_9AGAR</name>
<dbReference type="EMBL" id="JAUEPR010000006">
    <property type="protein sequence ID" value="KAK0483944.1"/>
    <property type="molecule type" value="Genomic_DNA"/>
</dbReference>
<sequence length="460" mass="52707">MLSLYTDTRSVTCEKWIASSLQAAVTLLCGTHCAWILCQLVCQYISDRSILPLNPYGNWNETMFINEDLVQEVNLHLQELGKEIMAAKIEAKKGQYVDGHECADVVWERDKVFIPKIEKLRHQMQIFDKDGNPIDGIRPDGKRVVLWFHDESIFYAHDWRRKSWHHIAEPAKPYRKGERASLMIANFFSADFGWLESLDKTKNARRVMKLGKNRDGYFTTEDIISQAHEAMDILPDFDITLCGEDGKPIYKADGSYEKVKVQMKDATFNNVPQSLYFPDGHPRAGIFKGTAVILQEHGFTAEFIKSKKAECKGFKCASPMEDCCCCRILFNQPDFANVKSLLEVSCEARGIQIVFLPKFHCELNPIEQCWGYAKRLYQLNPESSWEDVLEKNALAALGEIPLVRSVEILVPRFVNHSLRFMDAYACGLNGRQAAWAARHYRGHRVLPESILEELEKENIT</sequence>
<dbReference type="GO" id="GO:0003676">
    <property type="term" value="F:nucleic acid binding"/>
    <property type="evidence" value="ECO:0007669"/>
    <property type="project" value="InterPro"/>
</dbReference>